<sequence length="68" mass="8023">MRYLLFYILTYNLTLRYFHVTFHNELRCLTFHYPGIAGCLSGIMKANTNMRKTNVENMRKTTSEAANK</sequence>
<keyword evidence="2" id="KW-1185">Reference proteome</keyword>
<proteinExistence type="predicted"/>
<dbReference type="AlphaFoldDB" id="A0AAN9I399"/>
<dbReference type="Proteomes" id="UP001359559">
    <property type="component" value="Unassembled WGS sequence"/>
</dbReference>
<reference evidence="1 2" key="1">
    <citation type="submission" date="2024-01" db="EMBL/GenBank/DDBJ databases">
        <title>The genomes of 5 underutilized Papilionoideae crops provide insights into root nodulation and disease resistance.</title>
        <authorList>
            <person name="Yuan L."/>
        </authorList>
    </citation>
    <scope>NUCLEOTIDE SEQUENCE [LARGE SCALE GENOMIC DNA]</scope>
    <source>
        <strain evidence="1">LY-2023</strain>
        <tissue evidence="1">Leaf</tissue>
    </source>
</reference>
<gene>
    <name evidence="1" type="ORF">RJT34_31929</name>
</gene>
<accession>A0AAN9I399</accession>
<evidence type="ECO:0000313" key="1">
    <source>
        <dbReference type="EMBL" id="KAK7264322.1"/>
    </source>
</evidence>
<dbReference type="EMBL" id="JAYKXN010000008">
    <property type="protein sequence ID" value="KAK7264322.1"/>
    <property type="molecule type" value="Genomic_DNA"/>
</dbReference>
<evidence type="ECO:0000313" key="2">
    <source>
        <dbReference type="Proteomes" id="UP001359559"/>
    </source>
</evidence>
<organism evidence="1 2">
    <name type="scientific">Clitoria ternatea</name>
    <name type="common">Butterfly pea</name>
    <dbReference type="NCBI Taxonomy" id="43366"/>
    <lineage>
        <taxon>Eukaryota</taxon>
        <taxon>Viridiplantae</taxon>
        <taxon>Streptophyta</taxon>
        <taxon>Embryophyta</taxon>
        <taxon>Tracheophyta</taxon>
        <taxon>Spermatophyta</taxon>
        <taxon>Magnoliopsida</taxon>
        <taxon>eudicotyledons</taxon>
        <taxon>Gunneridae</taxon>
        <taxon>Pentapetalae</taxon>
        <taxon>rosids</taxon>
        <taxon>fabids</taxon>
        <taxon>Fabales</taxon>
        <taxon>Fabaceae</taxon>
        <taxon>Papilionoideae</taxon>
        <taxon>50 kb inversion clade</taxon>
        <taxon>NPAAA clade</taxon>
        <taxon>indigoferoid/millettioid clade</taxon>
        <taxon>Phaseoleae</taxon>
        <taxon>Clitoria</taxon>
    </lineage>
</organism>
<comment type="caution">
    <text evidence="1">The sequence shown here is derived from an EMBL/GenBank/DDBJ whole genome shotgun (WGS) entry which is preliminary data.</text>
</comment>
<protein>
    <submittedName>
        <fullName evidence="1">Uncharacterized protein</fullName>
    </submittedName>
</protein>
<name>A0AAN9I399_CLITE</name>